<evidence type="ECO:0000256" key="2">
    <source>
        <dbReference type="ARBA" id="ARBA00022679"/>
    </source>
</evidence>
<protein>
    <recommendedName>
        <fullName evidence="6">Putative 4-diphosphocytidyl-2-C-methyl-D-erythritol kinase</fullName>
        <shortName evidence="6">CMK</shortName>
        <ecNumber evidence="6">2.7.1.148</ecNumber>
    </recommendedName>
    <alternativeName>
        <fullName evidence="6">4-(cytidine-5'-diphospho)-2-C-methyl-D-erythritol kinase</fullName>
    </alternativeName>
</protein>
<feature type="domain" description="GHMP kinase C-terminal" evidence="8">
    <location>
        <begin position="198"/>
        <end position="274"/>
    </location>
</feature>
<sequence length="282" mass="30764">MVIIEKAPAKINLGLDIVGKRPDGYHDLSMVMVSVDLNDYITVSEISGSDIIVESNNHKMPLNAKNDVFKAAQLIKDRYGIKSGVKIELEKTIPICAGLGGGSTDAAATIRALNKLWQLKLSKEEMIEIGFQVGSDVPYCLGAGCACISGKGEIVECLNTSLSAWVVLVKPDFGVSTRTVFPEIDCETISRVDIDSLKEAVLANDYEQIIAHMGNSLEDITIKRKPFIQKIKDRMMKCGADAALMTGSGPTVFGLCRSEKKADRLVNSMRGFCKEVYKVRIL</sequence>
<dbReference type="Proteomes" id="UP000182793">
    <property type="component" value="Unassembled WGS sequence"/>
</dbReference>
<dbReference type="GO" id="GO:0016114">
    <property type="term" value="P:terpenoid biosynthetic process"/>
    <property type="evidence" value="ECO:0007669"/>
    <property type="project" value="UniProtKB-UniRule"/>
</dbReference>
<dbReference type="RefSeq" id="WP_039697348.1">
    <property type="nucleotide sequence ID" value="NZ_AUZH01000033.1"/>
</dbReference>
<dbReference type="EMBL" id="AUZH01000033">
    <property type="protein sequence ID" value="KFN86494.1"/>
    <property type="molecule type" value="Genomic_DNA"/>
</dbReference>
<comment type="catalytic activity">
    <reaction evidence="6">
        <text>4-CDP-2-C-methyl-D-erythritol + ATP = 4-CDP-2-C-methyl-D-erythritol 2-phosphate + ADP + H(+)</text>
        <dbReference type="Rhea" id="RHEA:18437"/>
        <dbReference type="ChEBI" id="CHEBI:15378"/>
        <dbReference type="ChEBI" id="CHEBI:30616"/>
        <dbReference type="ChEBI" id="CHEBI:57823"/>
        <dbReference type="ChEBI" id="CHEBI:57919"/>
        <dbReference type="ChEBI" id="CHEBI:456216"/>
        <dbReference type="EC" id="2.7.1.148"/>
    </reaction>
</comment>
<dbReference type="EMBL" id="FOTG01000004">
    <property type="protein sequence ID" value="SFL19740.1"/>
    <property type="molecule type" value="Genomic_DNA"/>
</dbReference>
<dbReference type="AlphaFoldDB" id="A0A091BP70"/>
<dbReference type="HAMAP" id="MF_00061">
    <property type="entry name" value="IspE"/>
    <property type="match status" value="1"/>
</dbReference>
<evidence type="ECO:0000256" key="1">
    <source>
        <dbReference type="ARBA" id="ARBA00009684"/>
    </source>
</evidence>
<proteinExistence type="inferred from homology"/>
<evidence type="ECO:0000256" key="6">
    <source>
        <dbReference type="HAMAP-Rule" id="MF_00061"/>
    </source>
</evidence>
<accession>A0A091BP70</accession>
<evidence type="ECO:0000313" key="12">
    <source>
        <dbReference type="Proteomes" id="UP000182793"/>
    </source>
</evidence>
<dbReference type="EC" id="2.7.1.148" evidence="6"/>
<dbReference type="InterPro" id="IPR036554">
    <property type="entry name" value="GHMP_kinase_C_sf"/>
</dbReference>
<dbReference type="SUPFAM" id="SSF55060">
    <property type="entry name" value="GHMP Kinase, C-terminal domain"/>
    <property type="match status" value="1"/>
</dbReference>
<feature type="active site" evidence="6">
    <location>
        <position position="10"/>
    </location>
</feature>
<keyword evidence="2 6" id="KW-0808">Transferase</keyword>
<evidence type="ECO:0000313" key="9">
    <source>
        <dbReference type="EMBL" id="KFN86494.1"/>
    </source>
</evidence>
<dbReference type="InterPro" id="IPR020568">
    <property type="entry name" value="Ribosomal_Su5_D2-typ_SF"/>
</dbReference>
<dbReference type="SUPFAM" id="SSF54211">
    <property type="entry name" value="Ribosomal protein S5 domain 2-like"/>
    <property type="match status" value="1"/>
</dbReference>
<evidence type="ECO:0000259" key="7">
    <source>
        <dbReference type="Pfam" id="PF00288"/>
    </source>
</evidence>
<keyword evidence="5 6" id="KW-0067">ATP-binding</keyword>
<comment type="caution">
    <text evidence="9">The sequence shown here is derived from an EMBL/GenBank/DDBJ whole genome shotgun (WGS) entry which is preliminary data.</text>
</comment>
<evidence type="ECO:0000256" key="5">
    <source>
        <dbReference type="ARBA" id="ARBA00022840"/>
    </source>
</evidence>
<dbReference type="GO" id="GO:0050515">
    <property type="term" value="F:4-(cytidine 5'-diphospho)-2-C-methyl-D-erythritol kinase activity"/>
    <property type="evidence" value="ECO:0007669"/>
    <property type="project" value="UniProtKB-UniRule"/>
</dbReference>
<comment type="function">
    <text evidence="6">Catalyzes the phosphorylation of the position 2 hydroxy group of 4-diphosphocytidyl-2C-methyl-D-erythritol.</text>
</comment>
<evidence type="ECO:0000313" key="11">
    <source>
        <dbReference type="Proteomes" id="UP000029382"/>
    </source>
</evidence>
<organism evidence="9 11">
    <name type="scientific">Streptococcus equinus JB1</name>
    <dbReference type="NCBI Taxonomy" id="1294274"/>
    <lineage>
        <taxon>Bacteria</taxon>
        <taxon>Bacillati</taxon>
        <taxon>Bacillota</taxon>
        <taxon>Bacilli</taxon>
        <taxon>Lactobacillales</taxon>
        <taxon>Streptococcaceae</taxon>
        <taxon>Streptococcus</taxon>
    </lineage>
</organism>
<evidence type="ECO:0000256" key="3">
    <source>
        <dbReference type="ARBA" id="ARBA00022741"/>
    </source>
</evidence>
<dbReference type="InterPro" id="IPR004424">
    <property type="entry name" value="IspE"/>
</dbReference>
<dbReference type="PIRSF" id="PIRSF010376">
    <property type="entry name" value="IspE"/>
    <property type="match status" value="1"/>
</dbReference>
<gene>
    <name evidence="9" type="primary">ipk</name>
    <name evidence="9" type="ORF">H702_08965</name>
    <name evidence="10" type="ORF">SAMN02910290_00823</name>
</gene>
<comment type="similarity">
    <text evidence="1 6">Belongs to the GHMP kinase family. IspE subfamily.</text>
</comment>
<keyword evidence="4 6" id="KW-0418">Kinase</keyword>
<dbReference type="Gene3D" id="3.30.70.890">
    <property type="entry name" value="GHMP kinase, C-terminal domain"/>
    <property type="match status" value="1"/>
</dbReference>
<feature type="active site" evidence="6">
    <location>
        <position position="136"/>
    </location>
</feature>
<dbReference type="PANTHER" id="PTHR43527:SF2">
    <property type="entry name" value="4-DIPHOSPHOCYTIDYL-2-C-METHYL-D-ERYTHRITOL KINASE, CHLOROPLASTIC"/>
    <property type="match status" value="1"/>
</dbReference>
<keyword evidence="3 6" id="KW-0547">Nucleotide-binding</keyword>
<dbReference type="NCBIfam" id="TIGR00154">
    <property type="entry name" value="ispE"/>
    <property type="match status" value="1"/>
</dbReference>
<evidence type="ECO:0000313" key="10">
    <source>
        <dbReference type="EMBL" id="SFL19740.1"/>
    </source>
</evidence>
<keyword evidence="12" id="KW-1185">Reference proteome</keyword>
<dbReference type="InterPro" id="IPR013750">
    <property type="entry name" value="GHMP_kinase_C_dom"/>
</dbReference>
<dbReference type="InterPro" id="IPR014721">
    <property type="entry name" value="Ribsml_uS5_D2-typ_fold_subgr"/>
</dbReference>
<dbReference type="Pfam" id="PF08544">
    <property type="entry name" value="GHMP_kinases_C"/>
    <property type="match status" value="1"/>
</dbReference>
<dbReference type="PANTHER" id="PTHR43527">
    <property type="entry name" value="4-DIPHOSPHOCYTIDYL-2-C-METHYL-D-ERYTHRITOL KINASE, CHLOROPLASTIC"/>
    <property type="match status" value="1"/>
</dbReference>
<evidence type="ECO:0000256" key="4">
    <source>
        <dbReference type="ARBA" id="ARBA00022777"/>
    </source>
</evidence>
<name>A0A091BP70_STREI</name>
<dbReference type="PRINTS" id="PR00958">
    <property type="entry name" value="HOMSERKINASE"/>
</dbReference>
<reference evidence="9 11" key="1">
    <citation type="journal article" date="2014" name="Genome Announc.">
        <title>Draft Genome Sequences of Streptococcus bovis Strains ATCC 33317 and JB1.</title>
        <authorList>
            <person name="Benahmed F.H."/>
            <person name="Gopinath G.R."/>
            <person name="Harbottle H."/>
            <person name="Cotta M.A."/>
            <person name="Luo Y."/>
            <person name="Henderson C."/>
            <person name="Teri P."/>
            <person name="Soppet D."/>
            <person name="Rasmussen M."/>
            <person name="Whitehead T.R."/>
            <person name="Davidson M."/>
        </authorList>
    </citation>
    <scope>NUCLEOTIDE SEQUENCE [LARGE SCALE GENOMIC DNA]</scope>
    <source>
        <strain evidence="9 11">JB1</strain>
    </source>
</reference>
<reference evidence="10 12" key="2">
    <citation type="submission" date="2016-10" db="EMBL/GenBank/DDBJ databases">
        <authorList>
            <person name="Varghese N."/>
            <person name="Submissions S."/>
        </authorList>
    </citation>
    <scope>NUCLEOTIDE SEQUENCE [LARGE SCALE GENOMIC DNA]</scope>
    <source>
        <strain evidence="10 12">JB1</strain>
    </source>
</reference>
<dbReference type="GO" id="GO:0005524">
    <property type="term" value="F:ATP binding"/>
    <property type="evidence" value="ECO:0007669"/>
    <property type="project" value="UniProtKB-UniRule"/>
</dbReference>
<dbReference type="InterPro" id="IPR006204">
    <property type="entry name" value="GHMP_kinase_N_dom"/>
</dbReference>
<dbReference type="Gene3D" id="3.30.230.10">
    <property type="match status" value="1"/>
</dbReference>
<dbReference type="Proteomes" id="UP000029382">
    <property type="component" value="Unassembled WGS sequence"/>
</dbReference>
<dbReference type="Pfam" id="PF00288">
    <property type="entry name" value="GHMP_kinases_N"/>
    <property type="match status" value="1"/>
</dbReference>
<feature type="domain" description="GHMP kinase N-terminal" evidence="7">
    <location>
        <begin position="68"/>
        <end position="141"/>
    </location>
</feature>
<evidence type="ECO:0000259" key="8">
    <source>
        <dbReference type="Pfam" id="PF08544"/>
    </source>
</evidence>
<feature type="binding site" evidence="6">
    <location>
        <begin position="94"/>
        <end position="104"/>
    </location>
    <ligand>
        <name>ATP</name>
        <dbReference type="ChEBI" id="CHEBI:30616"/>
    </ligand>
</feature>